<feature type="chain" id="PRO_5027847652" evidence="2">
    <location>
        <begin position="23"/>
        <end position="109"/>
    </location>
</feature>
<accession>A0A7C4QMZ1</accession>
<dbReference type="AlphaFoldDB" id="A0A7C4QMZ1"/>
<reference evidence="3" key="1">
    <citation type="journal article" date="2020" name="mSystems">
        <title>Genome- and Community-Level Interaction Insights into Carbon Utilization and Element Cycling Functions of Hydrothermarchaeota in Hydrothermal Sediment.</title>
        <authorList>
            <person name="Zhou Z."/>
            <person name="Liu Y."/>
            <person name="Xu W."/>
            <person name="Pan J."/>
            <person name="Luo Z.H."/>
            <person name="Li M."/>
        </authorList>
    </citation>
    <scope>NUCLEOTIDE SEQUENCE [LARGE SCALE GENOMIC DNA]</scope>
    <source>
        <strain evidence="3">SpSt-508</strain>
    </source>
</reference>
<evidence type="ECO:0000256" key="2">
    <source>
        <dbReference type="SAM" id="SignalP"/>
    </source>
</evidence>
<feature type="compositionally biased region" description="Pro residues" evidence="1">
    <location>
        <begin position="48"/>
        <end position="76"/>
    </location>
</feature>
<evidence type="ECO:0000313" key="3">
    <source>
        <dbReference type="EMBL" id="HGT38940.1"/>
    </source>
</evidence>
<dbReference type="EMBL" id="DSVQ01000012">
    <property type="protein sequence ID" value="HGT38940.1"/>
    <property type="molecule type" value="Genomic_DNA"/>
</dbReference>
<keyword evidence="2" id="KW-0732">Signal</keyword>
<feature type="region of interest" description="Disordered" evidence="1">
    <location>
        <begin position="45"/>
        <end position="83"/>
    </location>
</feature>
<comment type="caution">
    <text evidence="3">The sequence shown here is derived from an EMBL/GenBank/DDBJ whole genome shotgun (WGS) entry which is preliminary data.</text>
</comment>
<sequence length="109" mass="11505">MAVLRTLTIMTATLLAVVGCSAPGKFKKNNCVACQPGIGTPYYHDATPVPPAPTPLLEPPPMPEGVPDPSTVPQPPGTAAQPTRIQQMRAATTTFFLNAGHQIRAVFTR</sequence>
<dbReference type="PROSITE" id="PS51257">
    <property type="entry name" value="PROKAR_LIPOPROTEIN"/>
    <property type="match status" value="1"/>
</dbReference>
<evidence type="ECO:0000256" key="1">
    <source>
        <dbReference type="SAM" id="MobiDB-lite"/>
    </source>
</evidence>
<feature type="signal peptide" evidence="2">
    <location>
        <begin position="1"/>
        <end position="22"/>
    </location>
</feature>
<proteinExistence type="predicted"/>
<organism evidence="3">
    <name type="scientific">Schlesneria paludicola</name>
    <dbReference type="NCBI Taxonomy" id="360056"/>
    <lineage>
        <taxon>Bacteria</taxon>
        <taxon>Pseudomonadati</taxon>
        <taxon>Planctomycetota</taxon>
        <taxon>Planctomycetia</taxon>
        <taxon>Planctomycetales</taxon>
        <taxon>Planctomycetaceae</taxon>
        <taxon>Schlesneria</taxon>
    </lineage>
</organism>
<gene>
    <name evidence="3" type="ORF">ENS64_06710</name>
</gene>
<protein>
    <submittedName>
        <fullName evidence="3">Uncharacterized protein</fullName>
    </submittedName>
</protein>
<name>A0A7C4QMZ1_9PLAN</name>